<comment type="caution">
    <text evidence="1">The sequence shown here is derived from an EMBL/GenBank/DDBJ whole genome shotgun (WGS) entry which is preliminary data.</text>
</comment>
<sequence>MSAPIVIDPTDTAKLDSSDEPQSFTIRCAECGDDLGTHLSHCPGVIAAGYDSPGLGAFSSTVYPTVGGNFCKHNSAVTALRFYLMFGPVELHFADGRVLTMDDLPNGLFDSAASENEPLE</sequence>
<dbReference type="Proteomes" id="UP000308760">
    <property type="component" value="Unassembled WGS sequence"/>
</dbReference>
<dbReference type="RefSeq" id="WP_136532590.1">
    <property type="nucleotide sequence ID" value="NZ_STGY01000001.1"/>
</dbReference>
<keyword evidence="2" id="KW-1185">Reference proteome</keyword>
<dbReference type="OrthoDB" id="5191314at2"/>
<evidence type="ECO:0000313" key="2">
    <source>
        <dbReference type="Proteomes" id="UP000308760"/>
    </source>
</evidence>
<protein>
    <submittedName>
        <fullName evidence="1">Uncharacterized protein</fullName>
    </submittedName>
</protein>
<reference evidence="1 2" key="2">
    <citation type="submission" date="2019-05" db="EMBL/GenBank/DDBJ databases">
        <title>Glycomyces buryatensis sp. nov.</title>
        <authorList>
            <person name="Nikitina E."/>
        </authorList>
    </citation>
    <scope>NUCLEOTIDE SEQUENCE [LARGE SCALE GENOMIC DNA]</scope>
    <source>
        <strain evidence="1 2">18</strain>
    </source>
</reference>
<reference evidence="2" key="1">
    <citation type="submission" date="2019-04" db="EMBL/GenBank/DDBJ databases">
        <title>Nocardioides xinjiangensis sp. nov.</title>
        <authorList>
            <person name="Liu S."/>
        </authorList>
    </citation>
    <scope>NUCLEOTIDE SEQUENCE [LARGE SCALE GENOMIC DNA]</scope>
    <source>
        <strain evidence="2">18</strain>
    </source>
</reference>
<gene>
    <name evidence="1" type="ORF">FAB82_00610</name>
</gene>
<dbReference type="EMBL" id="STGY01000001">
    <property type="protein sequence ID" value="THV43592.1"/>
    <property type="molecule type" value="Genomic_DNA"/>
</dbReference>
<dbReference type="AlphaFoldDB" id="A0A4S8QJW4"/>
<accession>A0A4S8QJW4</accession>
<evidence type="ECO:0000313" key="1">
    <source>
        <dbReference type="EMBL" id="THV43592.1"/>
    </source>
</evidence>
<name>A0A4S8QJW4_9ACTN</name>
<organism evidence="1 2">
    <name type="scientific">Glycomyces buryatensis</name>
    <dbReference type="NCBI Taxonomy" id="2570927"/>
    <lineage>
        <taxon>Bacteria</taxon>
        <taxon>Bacillati</taxon>
        <taxon>Actinomycetota</taxon>
        <taxon>Actinomycetes</taxon>
        <taxon>Glycomycetales</taxon>
        <taxon>Glycomycetaceae</taxon>
        <taxon>Glycomyces</taxon>
    </lineage>
</organism>
<proteinExistence type="predicted"/>